<dbReference type="Proteomes" id="UP000257109">
    <property type="component" value="Unassembled WGS sequence"/>
</dbReference>
<accession>A0A371FVI3</accession>
<comment type="caution">
    <text evidence="2">The sequence shown here is derived from an EMBL/GenBank/DDBJ whole genome shotgun (WGS) entry which is preliminary data.</text>
</comment>
<evidence type="ECO:0000313" key="2">
    <source>
        <dbReference type="EMBL" id="RDX82282.1"/>
    </source>
</evidence>
<proteinExistence type="predicted"/>
<reference evidence="2" key="1">
    <citation type="submission" date="2018-05" db="EMBL/GenBank/DDBJ databases">
        <title>Draft genome of Mucuna pruriens seed.</title>
        <authorList>
            <person name="Nnadi N.E."/>
            <person name="Vos R."/>
            <person name="Hasami M.H."/>
            <person name="Devisetty U.K."/>
            <person name="Aguiy J.C."/>
        </authorList>
    </citation>
    <scope>NUCLEOTIDE SEQUENCE [LARGE SCALE GENOMIC DNA]</scope>
    <source>
        <strain evidence="2">JCA_2017</strain>
    </source>
</reference>
<evidence type="ECO:0000256" key="1">
    <source>
        <dbReference type="SAM" id="MobiDB-lite"/>
    </source>
</evidence>
<dbReference type="EMBL" id="QJKJ01007675">
    <property type="protein sequence ID" value="RDX82282.1"/>
    <property type="molecule type" value="Genomic_DNA"/>
</dbReference>
<evidence type="ECO:0000313" key="3">
    <source>
        <dbReference type="Proteomes" id="UP000257109"/>
    </source>
</evidence>
<protein>
    <submittedName>
        <fullName evidence="2">Uncharacterized protein</fullName>
    </submittedName>
</protein>
<feature type="non-terminal residue" evidence="2">
    <location>
        <position position="1"/>
    </location>
</feature>
<sequence length="95" mass="10896">MARFLHGLNREIQDIVELYQYGSLEDLVHQSTKGKEREKERRDKSPKKRIEVLQGQQDVVPPPPLVPPSLVVLSVSSVWERGALPLNALIERLWS</sequence>
<feature type="compositionally biased region" description="Basic and acidic residues" evidence="1">
    <location>
        <begin position="33"/>
        <end position="49"/>
    </location>
</feature>
<dbReference type="AlphaFoldDB" id="A0A371FVI3"/>
<feature type="region of interest" description="Disordered" evidence="1">
    <location>
        <begin position="30"/>
        <end position="49"/>
    </location>
</feature>
<name>A0A371FVI3_MUCPR</name>
<gene>
    <name evidence="2" type="ORF">CR513_36945</name>
</gene>
<organism evidence="2 3">
    <name type="scientific">Mucuna pruriens</name>
    <name type="common">Velvet bean</name>
    <name type="synonym">Dolichos pruriens</name>
    <dbReference type="NCBI Taxonomy" id="157652"/>
    <lineage>
        <taxon>Eukaryota</taxon>
        <taxon>Viridiplantae</taxon>
        <taxon>Streptophyta</taxon>
        <taxon>Embryophyta</taxon>
        <taxon>Tracheophyta</taxon>
        <taxon>Spermatophyta</taxon>
        <taxon>Magnoliopsida</taxon>
        <taxon>eudicotyledons</taxon>
        <taxon>Gunneridae</taxon>
        <taxon>Pentapetalae</taxon>
        <taxon>rosids</taxon>
        <taxon>fabids</taxon>
        <taxon>Fabales</taxon>
        <taxon>Fabaceae</taxon>
        <taxon>Papilionoideae</taxon>
        <taxon>50 kb inversion clade</taxon>
        <taxon>NPAAA clade</taxon>
        <taxon>indigoferoid/millettioid clade</taxon>
        <taxon>Phaseoleae</taxon>
        <taxon>Mucuna</taxon>
    </lineage>
</organism>
<keyword evidence="3" id="KW-1185">Reference proteome</keyword>
<dbReference type="OrthoDB" id="1731207at2759"/>